<keyword evidence="2" id="KW-0547">Nucleotide-binding</keyword>
<dbReference type="PROSITE" id="PS50045">
    <property type="entry name" value="SIGMA54_INTERACT_4"/>
    <property type="match status" value="1"/>
</dbReference>
<feature type="modified residue" description="4-aspartylphosphate" evidence="7">
    <location>
        <position position="52"/>
    </location>
</feature>
<keyword evidence="6" id="KW-0804">Transcription</keyword>
<dbReference type="InterPro" id="IPR003593">
    <property type="entry name" value="AAA+_ATPase"/>
</dbReference>
<reference evidence="10" key="1">
    <citation type="submission" date="2024-02" db="EMBL/GenBank/DDBJ databases">
        <title>Sediminibacterium planktonica sp. nov. and Sediminibacterium longus sp. nov., isolated from surface lake and river water.</title>
        <authorList>
            <person name="Watanabe K."/>
            <person name="Takemine S."/>
            <person name="Ishii Y."/>
            <person name="Ogata Y."/>
            <person name="Shindo C."/>
            <person name="Suda W."/>
        </authorList>
    </citation>
    <scope>NUCLEOTIDE SEQUENCE</scope>
    <source>
        <strain evidence="10">KACHI17</strain>
    </source>
</reference>
<evidence type="ECO:0000259" key="8">
    <source>
        <dbReference type="PROSITE" id="PS50045"/>
    </source>
</evidence>
<dbReference type="SMART" id="SM00448">
    <property type="entry name" value="REC"/>
    <property type="match status" value="1"/>
</dbReference>
<dbReference type="Pfam" id="PF00158">
    <property type="entry name" value="Sigma54_activat"/>
    <property type="match status" value="1"/>
</dbReference>
<dbReference type="GO" id="GO:0000160">
    <property type="term" value="P:phosphorelay signal transduction system"/>
    <property type="evidence" value="ECO:0007669"/>
    <property type="project" value="UniProtKB-KW"/>
</dbReference>
<dbReference type="InterPro" id="IPR058031">
    <property type="entry name" value="AAA_lid_NorR"/>
</dbReference>
<sequence>MPTILIIDDERAIRNVLKDILSNEGFKVEEAADGEEGLKKFQAGSFDVVLCDIKMPKLDGIEFLQKVMETGSDTPVIIISGHGNIETAVDAVKKGAFDYISKPPDLNRLLITIRNAMDKTTLVQETKVLKRKVSKVQEIIGESEAIVRIKETIDKVAPTDARVLVTGGNGSGKELVARWLHEKSNRASGPLVEVNCAAIPGELIESELFGHEKGSFTSAIKQRIGKFEQASGGTLFLDEIGDMSLSAQAKVLRALQEGKITRVGGDKEIAVDVRVVAATNKDLLKEVEEKNFRLDLYHRLGVILIHVPSLNERRDDIPLLVDKFLDDIATEYGQAKKGIEKKAIDTLKNHDWTGNIRELRNVVERLVILSGKEITAADVSAYV</sequence>
<dbReference type="RefSeq" id="WP_353550324.1">
    <property type="nucleotide sequence ID" value="NZ_AP029612.1"/>
</dbReference>
<dbReference type="FunFam" id="3.40.50.2300:FF:000018">
    <property type="entry name" value="DNA-binding transcriptional regulator NtrC"/>
    <property type="match status" value="1"/>
</dbReference>
<dbReference type="PANTHER" id="PTHR32071">
    <property type="entry name" value="TRANSCRIPTIONAL REGULATORY PROTEIN"/>
    <property type="match status" value="1"/>
</dbReference>
<dbReference type="CDD" id="cd00009">
    <property type="entry name" value="AAA"/>
    <property type="match status" value="1"/>
</dbReference>
<dbReference type="EMBL" id="AP029612">
    <property type="protein sequence ID" value="BFG70030.1"/>
    <property type="molecule type" value="Genomic_DNA"/>
</dbReference>
<evidence type="ECO:0000259" key="9">
    <source>
        <dbReference type="PROSITE" id="PS50110"/>
    </source>
</evidence>
<dbReference type="AlphaFoldDB" id="A0AAT9GHG2"/>
<evidence type="ECO:0000256" key="7">
    <source>
        <dbReference type="PROSITE-ProRule" id="PRU00169"/>
    </source>
</evidence>
<proteinExistence type="predicted"/>
<dbReference type="SMART" id="SM00382">
    <property type="entry name" value="AAA"/>
    <property type="match status" value="1"/>
</dbReference>
<evidence type="ECO:0000256" key="5">
    <source>
        <dbReference type="ARBA" id="ARBA00023015"/>
    </source>
</evidence>
<evidence type="ECO:0000256" key="6">
    <source>
        <dbReference type="ARBA" id="ARBA00023163"/>
    </source>
</evidence>
<dbReference type="Gene3D" id="3.40.50.300">
    <property type="entry name" value="P-loop containing nucleotide triphosphate hydrolases"/>
    <property type="match status" value="1"/>
</dbReference>
<gene>
    <name evidence="10" type="ORF">KACHI17_09110</name>
</gene>
<dbReference type="GO" id="GO:0006355">
    <property type="term" value="P:regulation of DNA-templated transcription"/>
    <property type="evidence" value="ECO:0007669"/>
    <property type="project" value="InterPro"/>
</dbReference>
<dbReference type="PANTHER" id="PTHR32071:SF17">
    <property type="entry name" value="TRANSCRIPTIONAL REGULATOR (NTRC FAMILY)"/>
    <property type="match status" value="1"/>
</dbReference>
<dbReference type="PROSITE" id="PS50110">
    <property type="entry name" value="RESPONSE_REGULATORY"/>
    <property type="match status" value="1"/>
</dbReference>
<keyword evidence="3" id="KW-0067">ATP-binding</keyword>
<dbReference type="InterPro" id="IPR002078">
    <property type="entry name" value="Sigma_54_int"/>
</dbReference>
<dbReference type="SUPFAM" id="SSF52540">
    <property type="entry name" value="P-loop containing nucleoside triphosphate hydrolases"/>
    <property type="match status" value="1"/>
</dbReference>
<name>A0AAT9GHG2_9BACT</name>
<feature type="domain" description="Sigma-54 factor interaction" evidence="8">
    <location>
        <begin position="139"/>
        <end position="368"/>
    </location>
</feature>
<keyword evidence="1 7" id="KW-0597">Phosphoprotein</keyword>
<evidence type="ECO:0000256" key="4">
    <source>
        <dbReference type="ARBA" id="ARBA00023012"/>
    </source>
</evidence>
<dbReference type="InterPro" id="IPR027417">
    <property type="entry name" value="P-loop_NTPase"/>
</dbReference>
<dbReference type="Gene3D" id="3.40.50.2300">
    <property type="match status" value="1"/>
</dbReference>
<organism evidence="10">
    <name type="scientific">Sediminibacterium sp. KACHI17</name>
    <dbReference type="NCBI Taxonomy" id="1751071"/>
    <lineage>
        <taxon>Bacteria</taxon>
        <taxon>Pseudomonadati</taxon>
        <taxon>Bacteroidota</taxon>
        <taxon>Chitinophagia</taxon>
        <taxon>Chitinophagales</taxon>
        <taxon>Chitinophagaceae</taxon>
        <taxon>Sediminibacterium</taxon>
    </lineage>
</organism>
<dbReference type="PROSITE" id="PS00676">
    <property type="entry name" value="SIGMA54_INTERACT_2"/>
    <property type="match status" value="1"/>
</dbReference>
<dbReference type="Pfam" id="PF00072">
    <property type="entry name" value="Response_reg"/>
    <property type="match status" value="1"/>
</dbReference>
<dbReference type="InterPro" id="IPR025943">
    <property type="entry name" value="Sigma_54_int_dom_ATP-bd_2"/>
</dbReference>
<dbReference type="InterPro" id="IPR011006">
    <property type="entry name" value="CheY-like_superfamily"/>
</dbReference>
<dbReference type="GO" id="GO:0005524">
    <property type="term" value="F:ATP binding"/>
    <property type="evidence" value="ECO:0007669"/>
    <property type="project" value="UniProtKB-KW"/>
</dbReference>
<evidence type="ECO:0000256" key="1">
    <source>
        <dbReference type="ARBA" id="ARBA00022553"/>
    </source>
</evidence>
<protein>
    <submittedName>
        <fullName evidence="10">Sigma-54 dependent transcriptional regulator</fullName>
    </submittedName>
</protein>
<keyword evidence="4" id="KW-0902">Two-component regulatory system</keyword>
<dbReference type="Pfam" id="PF25601">
    <property type="entry name" value="AAA_lid_14"/>
    <property type="match status" value="1"/>
</dbReference>
<evidence type="ECO:0000256" key="2">
    <source>
        <dbReference type="ARBA" id="ARBA00022741"/>
    </source>
</evidence>
<keyword evidence="5" id="KW-0805">Transcription regulation</keyword>
<dbReference type="Gene3D" id="1.10.8.60">
    <property type="match status" value="1"/>
</dbReference>
<dbReference type="SUPFAM" id="SSF52172">
    <property type="entry name" value="CheY-like"/>
    <property type="match status" value="1"/>
</dbReference>
<dbReference type="FunFam" id="3.40.50.300:FF:000006">
    <property type="entry name" value="DNA-binding transcriptional regulator NtrC"/>
    <property type="match status" value="1"/>
</dbReference>
<feature type="domain" description="Response regulatory" evidence="9">
    <location>
        <begin position="3"/>
        <end position="117"/>
    </location>
</feature>
<evidence type="ECO:0000256" key="3">
    <source>
        <dbReference type="ARBA" id="ARBA00022840"/>
    </source>
</evidence>
<accession>A0AAT9GHG2</accession>
<evidence type="ECO:0000313" key="10">
    <source>
        <dbReference type="EMBL" id="BFG70030.1"/>
    </source>
</evidence>
<dbReference type="InterPro" id="IPR001789">
    <property type="entry name" value="Sig_transdc_resp-reg_receiver"/>
</dbReference>